<evidence type="ECO:0000256" key="13">
    <source>
        <dbReference type="ARBA" id="ARBA00023180"/>
    </source>
</evidence>
<dbReference type="InterPro" id="IPR013783">
    <property type="entry name" value="Ig-like_fold"/>
</dbReference>
<feature type="chain" id="PRO_5006154180" description="receptor protein-tyrosine kinase" evidence="16">
    <location>
        <begin position="30"/>
        <end position="942"/>
    </location>
</feature>
<evidence type="ECO:0000256" key="3">
    <source>
        <dbReference type="ARBA" id="ARBA00022553"/>
    </source>
</evidence>
<dbReference type="InterPro" id="IPR006211">
    <property type="entry name" value="Furin-like_Cys-rich_dom"/>
</dbReference>
<feature type="signal peptide" evidence="16">
    <location>
        <begin position="1"/>
        <end position="29"/>
    </location>
</feature>
<dbReference type="GO" id="GO:0005524">
    <property type="term" value="F:ATP binding"/>
    <property type="evidence" value="ECO:0007669"/>
    <property type="project" value="UniProtKB-KW"/>
</dbReference>
<evidence type="ECO:0000256" key="14">
    <source>
        <dbReference type="ARBA" id="ARBA00051243"/>
    </source>
</evidence>
<dbReference type="InterPro" id="IPR009030">
    <property type="entry name" value="Growth_fac_rcpt_cys_sf"/>
</dbReference>
<dbReference type="InterPro" id="IPR036116">
    <property type="entry name" value="FN3_sf"/>
</dbReference>
<keyword evidence="7" id="KW-0418">Kinase</keyword>
<dbReference type="Gene3D" id="3.80.20.20">
    <property type="entry name" value="Receptor L-domain"/>
    <property type="match status" value="2"/>
</dbReference>
<evidence type="ECO:0000256" key="11">
    <source>
        <dbReference type="ARBA" id="ARBA00023137"/>
    </source>
</evidence>
<comment type="subcellular location">
    <subcellularLocation>
        <location evidence="1">Membrane</location>
        <topology evidence="1">Single-pass type I membrane protein</topology>
    </subcellularLocation>
</comment>
<keyword evidence="13" id="KW-0325">Glycoprotein</keyword>
<evidence type="ECO:0000256" key="15">
    <source>
        <dbReference type="SAM" id="Phobius"/>
    </source>
</evidence>
<evidence type="ECO:0000313" key="20">
    <source>
        <dbReference type="Proteomes" id="UP000007801"/>
    </source>
</evidence>
<evidence type="ECO:0000256" key="12">
    <source>
        <dbReference type="ARBA" id="ARBA00023170"/>
    </source>
</evidence>
<dbReference type="Gene3D" id="2.60.40.10">
    <property type="entry name" value="Immunoglobulins"/>
    <property type="match status" value="1"/>
</dbReference>
<dbReference type="SMR" id="A0A0P8XV69"/>
<dbReference type="Gene3D" id="2.10.220.10">
    <property type="entry name" value="Hormone Receptor, Insulin-like Growth Factor Receptor 1, Chain A, domain 2"/>
    <property type="match status" value="1"/>
</dbReference>
<feature type="transmembrane region" description="Helical" evidence="15">
    <location>
        <begin position="867"/>
        <end position="887"/>
    </location>
</feature>
<dbReference type="InParanoid" id="A0A0P8XV69"/>
<keyword evidence="3" id="KW-0597">Phosphoprotein</keyword>
<dbReference type="InterPro" id="IPR000494">
    <property type="entry name" value="Rcpt_L-dom"/>
</dbReference>
<dbReference type="GO" id="GO:0016020">
    <property type="term" value="C:membrane"/>
    <property type="evidence" value="ECO:0007669"/>
    <property type="project" value="UniProtKB-SubCell"/>
</dbReference>
<evidence type="ECO:0000313" key="19">
    <source>
        <dbReference type="EMBL" id="KPU73234.1"/>
    </source>
</evidence>
<organism evidence="19 20">
    <name type="scientific">Drosophila ananassae</name>
    <name type="common">Fruit fly</name>
    <dbReference type="NCBI Taxonomy" id="7217"/>
    <lineage>
        <taxon>Eukaryota</taxon>
        <taxon>Metazoa</taxon>
        <taxon>Ecdysozoa</taxon>
        <taxon>Arthropoda</taxon>
        <taxon>Hexapoda</taxon>
        <taxon>Insecta</taxon>
        <taxon>Pterygota</taxon>
        <taxon>Neoptera</taxon>
        <taxon>Endopterygota</taxon>
        <taxon>Diptera</taxon>
        <taxon>Brachycera</taxon>
        <taxon>Muscomorpha</taxon>
        <taxon>Ephydroidea</taxon>
        <taxon>Drosophilidae</taxon>
        <taxon>Drosophila</taxon>
        <taxon>Sophophora</taxon>
    </lineage>
</organism>
<evidence type="ECO:0000256" key="5">
    <source>
        <dbReference type="ARBA" id="ARBA00022692"/>
    </source>
</evidence>
<keyword evidence="4 19" id="KW-0808">Transferase</keyword>
<dbReference type="SMART" id="SM00261">
    <property type="entry name" value="FU"/>
    <property type="match status" value="1"/>
</dbReference>
<name>A0A0P8XV69_DROAN</name>
<evidence type="ECO:0000256" key="16">
    <source>
        <dbReference type="SAM" id="SignalP"/>
    </source>
</evidence>
<dbReference type="InterPro" id="IPR006212">
    <property type="entry name" value="Furin_repeat"/>
</dbReference>
<dbReference type="Pfam" id="PF00757">
    <property type="entry name" value="Furin-like"/>
    <property type="match status" value="1"/>
</dbReference>
<dbReference type="SUPFAM" id="SSF52058">
    <property type="entry name" value="L domain-like"/>
    <property type="match status" value="2"/>
</dbReference>
<evidence type="ECO:0000259" key="17">
    <source>
        <dbReference type="Pfam" id="PF00757"/>
    </source>
</evidence>
<feature type="domain" description="Furin-like cysteine-rich" evidence="17">
    <location>
        <begin position="180"/>
        <end position="312"/>
    </location>
</feature>
<dbReference type="EMBL" id="CH902620">
    <property type="protein sequence ID" value="KPU73234.1"/>
    <property type="molecule type" value="Genomic_DNA"/>
</dbReference>
<sequence length="942" mass="108361">MHLSNISLSNMMLIIGGMLLLASSLTAKAYHECTSVDIRNNCSRLHQLDNCTVVTGYVMITLITNPEENCSYSNYTFPLLTEITEYMIFTEVRGLTNITSMFPHLTVIRGRRLFLNYALGVTSMPDLELLAFPELVAIQRGHVYIGNCPKLCHIDGQVNWDLLTLSPGENHIMAVSSNCSQPTCRGCASTTCWSDQHCHRSINDNVANYSGNIDTCHEECLGGCSSKSKSPLECTVCRGLSNAGVCVKTCPAGKYVHEDHLRCYTKEQCLAKQDHVIYASQCVPFCPSGYKVNNESECIACDPDEPCVSFCNPTIGDTFNIYSLGEAEKLRGCQIFNGSVVFTIRNLINESQLIHSFNSIREIRGYLKVFRSSQLTSLKFLSNLERIHGDPMENNYFSIILYDNKKLSELWKPTQQLELMRGGMYIHRNNKLCNPRIRGFQNWVTHDRGLDSLQTSDQEVMCSPAKMQLLVLKCTHKSVLLSWLKSQTSQKVEFIYRPMAPGMLYHDESELEAPVCTRINWKRRLLFRDELIGNGTHYEILLEDLEPDTRYACLLRTFGEDMTHDARSDLTYVQTNRDIPKQPLLELVEKTDSTLTVRMASHDHDYFLLSLLELNEDKKYIEQRNFCHQPVMWQDMEGAQWLAFQDYDDCCAYKAEQQDDQRFISQMRNEYRCSLDNPRQCQSQMEGTQIRLPAYTTEYKLKQLQRYRLYVVQLQACNELGCSTHTALHERTNYTVGADLLPQLHGCHHPETQKYIVRFDEPKQPNGMVLYYVIYFRNHYKQTHVGCLTRQDHTSAGYTYVRQLNVTFQEYAVRVYSLAGDVIKPYVPFTVCTEEERQQAHSRAAKELAPLDIDDSVAVASSHPHGVSIFLICFLFGCSVSIAWVLYKRRCWRKLPGLRRYIPVREQWLRERHQAEDREILVDGFETVRFQNNLQSPDGHPM</sequence>
<evidence type="ECO:0000256" key="1">
    <source>
        <dbReference type="ARBA" id="ARBA00004479"/>
    </source>
</evidence>
<reference evidence="19 20" key="1">
    <citation type="journal article" date="2007" name="Nature">
        <title>Evolution of genes and genomes on the Drosophila phylogeny.</title>
        <authorList>
            <consortium name="Drosophila 12 Genomes Consortium"/>
            <person name="Clark A.G."/>
            <person name="Eisen M.B."/>
            <person name="Smith D.R."/>
            <person name="Bergman C.M."/>
            <person name="Oliver B."/>
            <person name="Markow T.A."/>
            <person name="Kaufman T.C."/>
            <person name="Kellis M."/>
            <person name="Gelbart W."/>
            <person name="Iyer V.N."/>
            <person name="Pollard D.A."/>
            <person name="Sackton T.B."/>
            <person name="Larracuente A.M."/>
            <person name="Singh N.D."/>
            <person name="Abad J.P."/>
            <person name="Abt D.N."/>
            <person name="Adryan B."/>
            <person name="Aguade M."/>
            <person name="Akashi H."/>
            <person name="Anderson W.W."/>
            <person name="Aquadro C.F."/>
            <person name="Ardell D.H."/>
            <person name="Arguello R."/>
            <person name="Artieri C.G."/>
            <person name="Barbash D.A."/>
            <person name="Barker D."/>
            <person name="Barsanti P."/>
            <person name="Batterham P."/>
            <person name="Batzoglou S."/>
            <person name="Begun D."/>
            <person name="Bhutkar A."/>
            <person name="Blanco E."/>
            <person name="Bosak S.A."/>
            <person name="Bradley R.K."/>
            <person name="Brand A.D."/>
            <person name="Brent M.R."/>
            <person name="Brooks A.N."/>
            <person name="Brown R.H."/>
            <person name="Butlin R.K."/>
            <person name="Caggese C."/>
            <person name="Calvi B.R."/>
            <person name="Bernardo de Carvalho A."/>
            <person name="Caspi A."/>
            <person name="Castrezana S."/>
            <person name="Celniker S.E."/>
            <person name="Chang J.L."/>
            <person name="Chapple C."/>
            <person name="Chatterji S."/>
            <person name="Chinwalla A."/>
            <person name="Civetta A."/>
            <person name="Clifton S.W."/>
            <person name="Comeron J.M."/>
            <person name="Costello J.C."/>
            <person name="Coyne J.A."/>
            <person name="Daub J."/>
            <person name="David R.G."/>
            <person name="Delcher A.L."/>
            <person name="Delehaunty K."/>
            <person name="Do C.B."/>
            <person name="Ebling H."/>
            <person name="Edwards K."/>
            <person name="Eickbush T."/>
            <person name="Evans J.D."/>
            <person name="Filipski A."/>
            <person name="Findeiss S."/>
            <person name="Freyhult E."/>
            <person name="Fulton L."/>
            <person name="Fulton R."/>
            <person name="Garcia A.C."/>
            <person name="Gardiner A."/>
            <person name="Garfield D.A."/>
            <person name="Garvin B.E."/>
            <person name="Gibson G."/>
            <person name="Gilbert D."/>
            <person name="Gnerre S."/>
            <person name="Godfrey J."/>
            <person name="Good R."/>
            <person name="Gotea V."/>
            <person name="Gravely B."/>
            <person name="Greenberg A.J."/>
            <person name="Griffiths-Jones S."/>
            <person name="Gross S."/>
            <person name="Guigo R."/>
            <person name="Gustafson E.A."/>
            <person name="Haerty W."/>
            <person name="Hahn M.W."/>
            <person name="Halligan D.L."/>
            <person name="Halpern A.L."/>
            <person name="Halter G.M."/>
            <person name="Han M.V."/>
            <person name="Heger A."/>
            <person name="Hillier L."/>
            <person name="Hinrichs A.S."/>
            <person name="Holmes I."/>
            <person name="Hoskins R.A."/>
            <person name="Hubisz M.J."/>
            <person name="Hultmark D."/>
            <person name="Huntley M.A."/>
            <person name="Jaffe D.B."/>
            <person name="Jagadeeshan S."/>
            <person name="Jeck W.R."/>
            <person name="Johnson J."/>
            <person name="Jones C.D."/>
            <person name="Jordan W.C."/>
            <person name="Karpen G.H."/>
            <person name="Kataoka E."/>
            <person name="Keightley P.D."/>
            <person name="Kheradpour P."/>
            <person name="Kirkness E.F."/>
            <person name="Koerich L.B."/>
            <person name="Kristiansen K."/>
            <person name="Kudrna D."/>
            <person name="Kulathinal R.J."/>
            <person name="Kumar S."/>
            <person name="Kwok R."/>
            <person name="Lander E."/>
            <person name="Langley C.H."/>
            <person name="Lapoint R."/>
            <person name="Lazzaro B.P."/>
            <person name="Lee S.J."/>
            <person name="Levesque L."/>
            <person name="Li R."/>
            <person name="Lin C.F."/>
            <person name="Lin M.F."/>
            <person name="Lindblad-Toh K."/>
            <person name="Llopart A."/>
            <person name="Long M."/>
            <person name="Low L."/>
            <person name="Lozovsky E."/>
            <person name="Lu J."/>
            <person name="Luo M."/>
            <person name="Machado C.A."/>
            <person name="Makalowski W."/>
            <person name="Marzo M."/>
            <person name="Matsuda M."/>
            <person name="Matzkin L."/>
            <person name="McAllister B."/>
            <person name="McBride C.S."/>
            <person name="McKernan B."/>
            <person name="McKernan K."/>
            <person name="Mendez-Lago M."/>
            <person name="Minx P."/>
            <person name="Mollenhauer M.U."/>
            <person name="Montooth K."/>
            <person name="Mount S.M."/>
            <person name="Mu X."/>
            <person name="Myers E."/>
            <person name="Negre B."/>
            <person name="Newfeld S."/>
            <person name="Nielsen R."/>
            <person name="Noor M.A."/>
            <person name="O'Grady P."/>
            <person name="Pachter L."/>
            <person name="Papaceit M."/>
            <person name="Parisi M.J."/>
            <person name="Parisi M."/>
            <person name="Parts L."/>
            <person name="Pedersen J.S."/>
            <person name="Pesole G."/>
            <person name="Phillippy A.M."/>
            <person name="Ponting C.P."/>
            <person name="Pop M."/>
            <person name="Porcelli D."/>
            <person name="Powell J.R."/>
            <person name="Prohaska S."/>
            <person name="Pruitt K."/>
            <person name="Puig M."/>
            <person name="Quesneville H."/>
            <person name="Ram K.R."/>
            <person name="Rand D."/>
            <person name="Rasmussen M.D."/>
            <person name="Reed L.K."/>
            <person name="Reenan R."/>
            <person name="Reily A."/>
            <person name="Remington K.A."/>
            <person name="Rieger T.T."/>
            <person name="Ritchie M.G."/>
            <person name="Robin C."/>
            <person name="Rogers Y.H."/>
            <person name="Rohde C."/>
            <person name="Rozas J."/>
            <person name="Rubenfield M.J."/>
            <person name="Ruiz A."/>
            <person name="Russo S."/>
            <person name="Salzberg S.L."/>
            <person name="Sanchez-Gracia A."/>
            <person name="Saranga D.J."/>
            <person name="Sato H."/>
            <person name="Schaeffer S.W."/>
            <person name="Schatz M.C."/>
            <person name="Schlenke T."/>
            <person name="Schwartz R."/>
            <person name="Segarra C."/>
            <person name="Singh R.S."/>
            <person name="Sirot L."/>
            <person name="Sirota M."/>
            <person name="Sisneros N.B."/>
            <person name="Smith C.D."/>
            <person name="Smith T.F."/>
            <person name="Spieth J."/>
            <person name="Stage D.E."/>
            <person name="Stark A."/>
            <person name="Stephan W."/>
            <person name="Strausberg R.L."/>
            <person name="Strempel S."/>
            <person name="Sturgill D."/>
            <person name="Sutton G."/>
            <person name="Sutton G.G."/>
            <person name="Tao W."/>
            <person name="Teichmann S."/>
            <person name="Tobari Y.N."/>
            <person name="Tomimura Y."/>
            <person name="Tsolas J.M."/>
            <person name="Valente V.L."/>
            <person name="Venter E."/>
            <person name="Venter J.C."/>
            <person name="Vicario S."/>
            <person name="Vieira F.G."/>
            <person name="Vilella A.J."/>
            <person name="Villasante A."/>
            <person name="Walenz B."/>
            <person name="Wang J."/>
            <person name="Wasserman M."/>
            <person name="Watts T."/>
            <person name="Wilson D."/>
            <person name="Wilson R.K."/>
            <person name="Wing R.A."/>
            <person name="Wolfner M.F."/>
            <person name="Wong A."/>
            <person name="Wong G.K."/>
            <person name="Wu C.I."/>
            <person name="Wu G."/>
            <person name="Yamamoto D."/>
            <person name="Yang H.P."/>
            <person name="Yang S.P."/>
            <person name="Yorke J.A."/>
            <person name="Yoshida K."/>
            <person name="Zdobnov E."/>
            <person name="Zhang P."/>
            <person name="Zhang Y."/>
            <person name="Zimin A.V."/>
            <person name="Baldwin J."/>
            <person name="Abdouelleil A."/>
            <person name="Abdulkadir J."/>
            <person name="Abebe A."/>
            <person name="Abera B."/>
            <person name="Abreu J."/>
            <person name="Acer S.C."/>
            <person name="Aftuck L."/>
            <person name="Alexander A."/>
            <person name="An P."/>
            <person name="Anderson E."/>
            <person name="Anderson S."/>
            <person name="Arachi H."/>
            <person name="Azer M."/>
            <person name="Bachantsang P."/>
            <person name="Barry A."/>
            <person name="Bayul T."/>
            <person name="Berlin A."/>
            <person name="Bessette D."/>
            <person name="Bloom T."/>
            <person name="Blye J."/>
            <person name="Boguslavskiy L."/>
            <person name="Bonnet C."/>
            <person name="Boukhgalter B."/>
            <person name="Bourzgui I."/>
            <person name="Brown A."/>
            <person name="Cahill P."/>
            <person name="Channer S."/>
            <person name="Cheshatsang Y."/>
            <person name="Chuda L."/>
            <person name="Citroen M."/>
            <person name="Collymore A."/>
            <person name="Cooke P."/>
            <person name="Costello M."/>
            <person name="D'Aco K."/>
            <person name="Daza R."/>
            <person name="De Haan G."/>
            <person name="DeGray S."/>
            <person name="DeMaso C."/>
            <person name="Dhargay N."/>
            <person name="Dooley K."/>
            <person name="Dooley E."/>
            <person name="Doricent M."/>
            <person name="Dorje P."/>
            <person name="Dorjee K."/>
            <person name="Dupes A."/>
            <person name="Elong R."/>
            <person name="Falk J."/>
            <person name="Farina A."/>
            <person name="Faro S."/>
            <person name="Ferguson D."/>
            <person name="Fisher S."/>
            <person name="Foley C.D."/>
            <person name="Franke A."/>
            <person name="Friedrich D."/>
            <person name="Gadbois L."/>
            <person name="Gearin G."/>
            <person name="Gearin C.R."/>
            <person name="Giannoukos G."/>
            <person name="Goode T."/>
            <person name="Graham J."/>
            <person name="Grandbois E."/>
            <person name="Grewal S."/>
            <person name="Gyaltsen K."/>
            <person name="Hafez N."/>
            <person name="Hagos B."/>
            <person name="Hall J."/>
            <person name="Henson C."/>
            <person name="Hollinger A."/>
            <person name="Honan T."/>
            <person name="Huard M.D."/>
            <person name="Hughes L."/>
            <person name="Hurhula B."/>
            <person name="Husby M.E."/>
            <person name="Kamat A."/>
            <person name="Kanga B."/>
            <person name="Kashin S."/>
            <person name="Khazanovich D."/>
            <person name="Kisner P."/>
            <person name="Lance K."/>
            <person name="Lara M."/>
            <person name="Lee W."/>
            <person name="Lennon N."/>
            <person name="Letendre F."/>
            <person name="LeVine R."/>
            <person name="Lipovsky A."/>
            <person name="Liu X."/>
            <person name="Liu J."/>
            <person name="Liu S."/>
            <person name="Lokyitsang T."/>
            <person name="Lokyitsang Y."/>
            <person name="Lubonja R."/>
            <person name="Lui A."/>
            <person name="MacDonald P."/>
            <person name="Magnisalis V."/>
            <person name="Maru K."/>
            <person name="Matthews C."/>
            <person name="McCusker W."/>
            <person name="McDonough S."/>
            <person name="Mehta T."/>
            <person name="Meldrim J."/>
            <person name="Meneus L."/>
            <person name="Mihai O."/>
            <person name="Mihalev A."/>
            <person name="Mihova T."/>
            <person name="Mittelman R."/>
            <person name="Mlenga V."/>
            <person name="Montmayeur A."/>
            <person name="Mulrain L."/>
            <person name="Navidi A."/>
            <person name="Naylor J."/>
            <person name="Negash T."/>
            <person name="Nguyen T."/>
            <person name="Nguyen N."/>
            <person name="Nicol R."/>
            <person name="Norbu C."/>
            <person name="Norbu N."/>
            <person name="Novod N."/>
            <person name="O'Neill B."/>
            <person name="Osman S."/>
            <person name="Markiewicz E."/>
            <person name="Oyono O.L."/>
            <person name="Patti C."/>
            <person name="Phunkhang P."/>
            <person name="Pierre F."/>
            <person name="Priest M."/>
            <person name="Raghuraman S."/>
            <person name="Rege F."/>
            <person name="Reyes R."/>
            <person name="Rise C."/>
            <person name="Rogov P."/>
            <person name="Ross K."/>
            <person name="Ryan E."/>
            <person name="Settipalli S."/>
            <person name="Shea T."/>
            <person name="Sherpa N."/>
            <person name="Shi L."/>
            <person name="Shih D."/>
            <person name="Sparrow T."/>
            <person name="Spaulding J."/>
            <person name="Stalker J."/>
            <person name="Stange-Thomann N."/>
            <person name="Stavropoulos S."/>
            <person name="Stone C."/>
            <person name="Strader C."/>
            <person name="Tesfaye S."/>
            <person name="Thomson T."/>
            <person name="Thoulutsang Y."/>
            <person name="Thoulutsang D."/>
            <person name="Topham K."/>
            <person name="Topping I."/>
            <person name="Tsamla T."/>
            <person name="Vassiliev H."/>
            <person name="Vo A."/>
            <person name="Wangchuk T."/>
            <person name="Wangdi T."/>
            <person name="Weiand M."/>
            <person name="Wilkinson J."/>
            <person name="Wilson A."/>
            <person name="Yadav S."/>
            <person name="Young G."/>
            <person name="Yu Q."/>
            <person name="Zembek L."/>
            <person name="Zhong D."/>
            <person name="Zimmer A."/>
            <person name="Zwirko Z."/>
            <person name="Jaffe D.B."/>
            <person name="Alvarez P."/>
            <person name="Brockman W."/>
            <person name="Butler J."/>
            <person name="Chin C."/>
            <person name="Gnerre S."/>
            <person name="Grabherr M."/>
            <person name="Kleber M."/>
            <person name="Mauceli E."/>
            <person name="MacCallum I."/>
        </authorList>
    </citation>
    <scope>NUCLEOTIDE SEQUENCE [LARGE SCALE GENOMIC DNA]</scope>
    <source>
        <strain evidence="20">Tucson 14024-0371.13</strain>
    </source>
</reference>
<evidence type="ECO:0000256" key="4">
    <source>
        <dbReference type="ARBA" id="ARBA00022679"/>
    </source>
</evidence>
<keyword evidence="12" id="KW-0675">Receptor</keyword>
<evidence type="ECO:0000256" key="8">
    <source>
        <dbReference type="ARBA" id="ARBA00022840"/>
    </source>
</evidence>
<dbReference type="EC" id="2.7.10.1" evidence="2"/>
<feature type="domain" description="Receptor L-domain" evidence="18">
    <location>
        <begin position="332"/>
        <end position="437"/>
    </location>
</feature>
<evidence type="ECO:0000256" key="6">
    <source>
        <dbReference type="ARBA" id="ARBA00022741"/>
    </source>
</evidence>
<keyword evidence="20" id="KW-1185">Reference proteome</keyword>
<dbReference type="Pfam" id="PF01030">
    <property type="entry name" value="Recep_L_domain"/>
    <property type="match status" value="2"/>
</dbReference>
<dbReference type="CDD" id="cd00064">
    <property type="entry name" value="FU"/>
    <property type="match status" value="1"/>
</dbReference>
<evidence type="ECO:0000256" key="10">
    <source>
        <dbReference type="ARBA" id="ARBA00023136"/>
    </source>
</evidence>
<dbReference type="InterPro" id="IPR036941">
    <property type="entry name" value="Rcpt_L-dom_sf"/>
</dbReference>
<evidence type="ECO:0000256" key="7">
    <source>
        <dbReference type="ARBA" id="ARBA00022777"/>
    </source>
</evidence>
<keyword evidence="9 15" id="KW-1133">Transmembrane helix</keyword>
<comment type="catalytic activity">
    <reaction evidence="14">
        <text>L-tyrosyl-[protein] + ATP = O-phospho-L-tyrosyl-[protein] + ADP + H(+)</text>
        <dbReference type="Rhea" id="RHEA:10596"/>
        <dbReference type="Rhea" id="RHEA-COMP:10136"/>
        <dbReference type="Rhea" id="RHEA-COMP:20101"/>
        <dbReference type="ChEBI" id="CHEBI:15378"/>
        <dbReference type="ChEBI" id="CHEBI:30616"/>
        <dbReference type="ChEBI" id="CHEBI:46858"/>
        <dbReference type="ChEBI" id="CHEBI:61978"/>
        <dbReference type="ChEBI" id="CHEBI:456216"/>
        <dbReference type="EC" id="2.7.10.1"/>
    </reaction>
</comment>
<feature type="domain" description="Receptor L-domain" evidence="18">
    <location>
        <begin position="50"/>
        <end position="163"/>
    </location>
</feature>
<evidence type="ECO:0000256" key="2">
    <source>
        <dbReference type="ARBA" id="ARBA00011902"/>
    </source>
</evidence>
<keyword evidence="16" id="KW-0732">Signal</keyword>
<dbReference type="Proteomes" id="UP000007801">
    <property type="component" value="Unassembled WGS sequence"/>
</dbReference>
<gene>
    <name evidence="19" type="primary">Dana\GF15214</name>
    <name evidence="19" type="synonym">dana_GLEANR_15980</name>
    <name evidence="19" type="ORF">GF15214</name>
</gene>
<dbReference type="AlphaFoldDB" id="A0A0P8XV69"/>
<dbReference type="SUPFAM" id="SSF57184">
    <property type="entry name" value="Growth factor receptor domain"/>
    <property type="match status" value="1"/>
</dbReference>
<evidence type="ECO:0000259" key="18">
    <source>
        <dbReference type="Pfam" id="PF01030"/>
    </source>
</evidence>
<proteinExistence type="predicted"/>
<accession>A0A0P8XV69</accession>
<dbReference type="GO" id="GO:0004714">
    <property type="term" value="F:transmembrane receptor protein tyrosine kinase activity"/>
    <property type="evidence" value="ECO:0007669"/>
    <property type="project" value="UniProtKB-EC"/>
</dbReference>
<evidence type="ECO:0000256" key="9">
    <source>
        <dbReference type="ARBA" id="ARBA00022989"/>
    </source>
</evidence>
<protein>
    <recommendedName>
        <fullName evidence="2">receptor protein-tyrosine kinase</fullName>
        <ecNumber evidence="2">2.7.10.1</ecNumber>
    </recommendedName>
</protein>
<keyword evidence="11" id="KW-0829">Tyrosine-protein kinase</keyword>
<keyword evidence="8" id="KW-0067">ATP-binding</keyword>
<dbReference type="STRING" id="7217.A0A0P8XV69"/>
<dbReference type="OrthoDB" id="6612654at2759"/>
<keyword evidence="10 15" id="KW-0472">Membrane</keyword>
<keyword evidence="5 15" id="KW-0812">Transmembrane</keyword>
<dbReference type="SUPFAM" id="SSF49265">
    <property type="entry name" value="Fibronectin type III"/>
    <property type="match status" value="2"/>
</dbReference>
<keyword evidence="6" id="KW-0547">Nucleotide-binding</keyword>